<protein>
    <submittedName>
        <fullName evidence="1">DUF3310 domain-containing protein</fullName>
    </submittedName>
</protein>
<dbReference type="InterPro" id="IPR021739">
    <property type="entry name" value="SaV-like"/>
</dbReference>
<name>A0ABS0QLU8_9STAP</name>
<dbReference type="Proteomes" id="UP000597038">
    <property type="component" value="Unassembled WGS sequence"/>
</dbReference>
<comment type="caution">
    <text evidence="1">The sequence shown here is derived from an EMBL/GenBank/DDBJ whole genome shotgun (WGS) entry which is preliminary data.</text>
</comment>
<dbReference type="EMBL" id="JAEDAQ010000002">
    <property type="protein sequence ID" value="MBH9580106.1"/>
    <property type="molecule type" value="Genomic_DNA"/>
</dbReference>
<sequence>MTKAISNEYANKSTKTAADYGIGITDKQLDFKPFDNENKTIEVEHPSHYTNGNIETIEIIEEITKGYDDGFVALCVGNAIKYLARSPFKHDDSSIDLKKASKYLEFALNYIEKEKDIS</sequence>
<proteinExistence type="predicted"/>
<gene>
    <name evidence="1" type="ORF">I9026_01805</name>
</gene>
<keyword evidence="2" id="KW-1185">Reference proteome</keyword>
<organism evidence="1 2">
    <name type="scientific">Staphylococcus felis</name>
    <dbReference type="NCBI Taxonomy" id="46127"/>
    <lineage>
        <taxon>Bacteria</taxon>
        <taxon>Bacillati</taxon>
        <taxon>Bacillota</taxon>
        <taxon>Bacilli</taxon>
        <taxon>Bacillales</taxon>
        <taxon>Staphylococcaceae</taxon>
        <taxon>Staphylococcus</taxon>
    </lineage>
</organism>
<accession>A0ABS0QLU8</accession>
<evidence type="ECO:0000313" key="2">
    <source>
        <dbReference type="Proteomes" id="UP000597038"/>
    </source>
</evidence>
<dbReference type="Pfam" id="PF11753">
    <property type="entry name" value="DUF3310"/>
    <property type="match status" value="1"/>
</dbReference>
<evidence type="ECO:0000313" key="1">
    <source>
        <dbReference type="EMBL" id="MBH9580106.1"/>
    </source>
</evidence>
<reference evidence="1 2" key="1">
    <citation type="submission" date="2020-12" db="EMBL/GenBank/DDBJ databases">
        <title>Genomic analysis of Staphylococcus felis from a cat with skin infection.</title>
        <authorList>
            <person name="Aslantas O."/>
            <person name="Keskin O."/>
            <person name="Buyukaltay K."/>
            <person name="Gullu Yucetepe A."/>
        </authorList>
    </citation>
    <scope>NUCLEOTIDE SEQUENCE [LARGE SCALE GENOMIC DNA]</scope>
    <source>
        <strain evidence="1 2">HARRANVET</strain>
    </source>
</reference>